<keyword evidence="2" id="KW-1133">Transmembrane helix</keyword>
<evidence type="ECO:0000256" key="1">
    <source>
        <dbReference type="SAM" id="MobiDB-lite"/>
    </source>
</evidence>
<feature type="non-terminal residue" evidence="3">
    <location>
        <position position="599"/>
    </location>
</feature>
<keyword evidence="4" id="KW-1185">Reference proteome</keyword>
<proteinExistence type="predicted"/>
<organism evidence="3 4">
    <name type="scientific">Prorocentrum cordatum</name>
    <dbReference type="NCBI Taxonomy" id="2364126"/>
    <lineage>
        <taxon>Eukaryota</taxon>
        <taxon>Sar</taxon>
        <taxon>Alveolata</taxon>
        <taxon>Dinophyceae</taxon>
        <taxon>Prorocentrales</taxon>
        <taxon>Prorocentraceae</taxon>
        <taxon>Prorocentrum</taxon>
    </lineage>
</organism>
<gene>
    <name evidence="3" type="ORF">PCOR1329_LOCUS78730</name>
</gene>
<feature type="transmembrane region" description="Helical" evidence="2">
    <location>
        <begin position="382"/>
        <end position="401"/>
    </location>
</feature>
<name>A0ABN9XPU9_9DINO</name>
<reference evidence="3" key="1">
    <citation type="submission" date="2023-10" db="EMBL/GenBank/DDBJ databases">
        <authorList>
            <person name="Chen Y."/>
            <person name="Shah S."/>
            <person name="Dougan E. K."/>
            <person name="Thang M."/>
            <person name="Chan C."/>
        </authorList>
    </citation>
    <scope>NUCLEOTIDE SEQUENCE [LARGE SCALE GENOMIC DNA]</scope>
</reference>
<evidence type="ECO:0000313" key="4">
    <source>
        <dbReference type="Proteomes" id="UP001189429"/>
    </source>
</evidence>
<dbReference type="EMBL" id="CAUYUJ010021003">
    <property type="protein sequence ID" value="CAK0901941.1"/>
    <property type="molecule type" value="Genomic_DNA"/>
</dbReference>
<evidence type="ECO:0000256" key="2">
    <source>
        <dbReference type="SAM" id="Phobius"/>
    </source>
</evidence>
<evidence type="ECO:0000313" key="3">
    <source>
        <dbReference type="EMBL" id="CAK0901941.1"/>
    </source>
</evidence>
<feature type="non-terminal residue" evidence="3">
    <location>
        <position position="1"/>
    </location>
</feature>
<feature type="region of interest" description="Disordered" evidence="1">
    <location>
        <begin position="86"/>
        <end position="106"/>
    </location>
</feature>
<feature type="transmembrane region" description="Helical" evidence="2">
    <location>
        <begin position="407"/>
        <end position="432"/>
    </location>
</feature>
<sequence length="599" mass="65854">PGEVWSAGLKWQNPFAIGAQGDRGAAIWKFREYFLESAALLGELHELRGQTLLRHSGPADLPRRRAHNGLRGAEGARLRQRWPDVRRGRERRPYSPRGGGLARRGGRLSRWAATPARGIGAAISCALACSRVGADPFDGLEARVKTAPMEILGCERNFRRGGVANRPAASIDFELIGAVGARLEDPGAAVIGKHRAGAPLGWRGRLPRAPAATQRPGAIVDNFLEQEEVGMKVRTTYAHAKAEFGGRLRVASLGALEQREGEFQIVNDGARGVRVDAAIRVRDQEACPAARDLVAALDCGIGRQERAPGGEAGRRRCALFMLVLDISKAHRRVPVRREDWGLQARSNRRLGQFPGPRDPVWLNTAGTCGIGCASYSRRRLGALLHIILSCVVGPAGLLWALCFADDSIWLAGGAAVQRPLVLGLLLLFLRAFDVPIKRAKFRDGRRAECMDWVFLRPRGLAGVSDGRSRWAAEWCRRVAREREILMGHFREWFGRLGFVATLLLYMRPFWSPLCAWAAAAPADARVHVPPMTKWVLTWLAEAFEARVRIPFGRPVRHLGEKYRADTKAEGDLIVAGGWEVAGHEGPAGARWLSCRPARQ</sequence>
<comment type="caution">
    <text evidence="3">The sequence shown here is derived from an EMBL/GenBank/DDBJ whole genome shotgun (WGS) entry which is preliminary data.</text>
</comment>
<accession>A0ABN9XPU9</accession>
<keyword evidence="2" id="KW-0472">Membrane</keyword>
<keyword evidence="2" id="KW-0812">Transmembrane</keyword>
<protein>
    <submittedName>
        <fullName evidence="3">Uncharacterized protein</fullName>
    </submittedName>
</protein>
<dbReference type="Proteomes" id="UP001189429">
    <property type="component" value="Unassembled WGS sequence"/>
</dbReference>